<keyword evidence="5" id="KW-1185">Reference proteome</keyword>
<sequence>MTTTTVYFVTGANRGIGLALVAELAANVQNAFVYAGVRDPTQSTNLQKLVSNYPGKIAPVQYVAGDVAGNRAIAETIKSKHGVVDVVIGSAGISSYMGLASETPAEALREHFEVNVIGMVILFQAMLDILRASAHPKFIPITSGSGSLTAYIDLPMGYTCYGSSKAALNYVSRKIHFENDWLTCVPIAPGVVDTDMAAANSEMDKTGTISSVRNQLMISPEECATALIKLIQGATREKDGGEFINFDGTKISW</sequence>
<dbReference type="EMBL" id="KN834864">
    <property type="protein sequence ID" value="KIK51420.1"/>
    <property type="molecule type" value="Genomic_DNA"/>
</dbReference>
<dbReference type="PROSITE" id="PS00061">
    <property type="entry name" value="ADH_SHORT"/>
    <property type="match status" value="1"/>
</dbReference>
<name>A0A0D0AMF9_9AGAR</name>
<evidence type="ECO:0008006" key="6">
    <source>
        <dbReference type="Google" id="ProtNLM"/>
    </source>
</evidence>
<evidence type="ECO:0000256" key="2">
    <source>
        <dbReference type="ARBA" id="ARBA00022857"/>
    </source>
</evidence>
<dbReference type="Gene3D" id="3.40.50.720">
    <property type="entry name" value="NAD(P)-binding Rossmann-like Domain"/>
    <property type="match status" value="1"/>
</dbReference>
<dbReference type="OrthoDB" id="9876299at2759"/>
<dbReference type="PANTHER" id="PTHR43544">
    <property type="entry name" value="SHORT-CHAIN DEHYDROGENASE/REDUCTASE"/>
    <property type="match status" value="1"/>
</dbReference>
<reference evidence="4 5" key="1">
    <citation type="submission" date="2014-04" db="EMBL/GenBank/DDBJ databases">
        <title>Evolutionary Origins and Diversification of the Mycorrhizal Mutualists.</title>
        <authorList>
            <consortium name="DOE Joint Genome Institute"/>
            <consortium name="Mycorrhizal Genomics Consortium"/>
            <person name="Kohler A."/>
            <person name="Kuo A."/>
            <person name="Nagy L.G."/>
            <person name="Floudas D."/>
            <person name="Copeland A."/>
            <person name="Barry K.W."/>
            <person name="Cichocki N."/>
            <person name="Veneault-Fourrey C."/>
            <person name="LaButti K."/>
            <person name="Lindquist E.A."/>
            <person name="Lipzen A."/>
            <person name="Lundell T."/>
            <person name="Morin E."/>
            <person name="Murat C."/>
            <person name="Riley R."/>
            <person name="Ohm R."/>
            <person name="Sun H."/>
            <person name="Tunlid A."/>
            <person name="Henrissat B."/>
            <person name="Grigoriev I.V."/>
            <person name="Hibbett D.S."/>
            <person name="Martin F."/>
        </authorList>
    </citation>
    <scope>NUCLEOTIDE SEQUENCE [LARGE SCALE GENOMIC DNA]</scope>
    <source>
        <strain evidence="4 5">FD-317 M1</strain>
    </source>
</reference>
<dbReference type="Pfam" id="PF00106">
    <property type="entry name" value="adh_short"/>
    <property type="match status" value="1"/>
</dbReference>
<keyword evidence="2" id="KW-0521">NADP</keyword>
<keyword evidence="3" id="KW-0560">Oxidoreductase</keyword>
<dbReference type="SUPFAM" id="SSF51735">
    <property type="entry name" value="NAD(P)-binding Rossmann-fold domains"/>
    <property type="match status" value="1"/>
</dbReference>
<dbReference type="HOGENOM" id="CLU_010194_9_1_1"/>
<evidence type="ECO:0000313" key="5">
    <source>
        <dbReference type="Proteomes" id="UP000053593"/>
    </source>
</evidence>
<dbReference type="InterPro" id="IPR051468">
    <property type="entry name" value="Fungal_SecMetab_SDRs"/>
</dbReference>
<dbReference type="GO" id="GO:0016491">
    <property type="term" value="F:oxidoreductase activity"/>
    <property type="evidence" value="ECO:0007669"/>
    <property type="project" value="UniProtKB-KW"/>
</dbReference>
<dbReference type="InterPro" id="IPR002347">
    <property type="entry name" value="SDR_fam"/>
</dbReference>
<protein>
    <recommendedName>
        <fullName evidence="6">NAD(P)-binding protein</fullName>
    </recommendedName>
</protein>
<accession>A0A0D0AMF9</accession>
<proteinExistence type="inferred from homology"/>
<comment type="similarity">
    <text evidence="1">Belongs to the short-chain dehydrogenases/reductases (SDR) family.</text>
</comment>
<dbReference type="CDD" id="cd05325">
    <property type="entry name" value="carb_red_sniffer_like_SDR_c"/>
    <property type="match status" value="1"/>
</dbReference>
<dbReference type="InterPro" id="IPR020904">
    <property type="entry name" value="Sc_DH/Rdtase_CS"/>
</dbReference>
<dbReference type="AlphaFoldDB" id="A0A0D0AMF9"/>
<evidence type="ECO:0000256" key="1">
    <source>
        <dbReference type="ARBA" id="ARBA00006484"/>
    </source>
</evidence>
<dbReference type="PANTHER" id="PTHR43544:SF7">
    <property type="entry name" value="NADB-LER2"/>
    <property type="match status" value="1"/>
</dbReference>
<evidence type="ECO:0000313" key="4">
    <source>
        <dbReference type="EMBL" id="KIK51420.1"/>
    </source>
</evidence>
<dbReference type="InterPro" id="IPR036291">
    <property type="entry name" value="NAD(P)-bd_dom_sf"/>
</dbReference>
<dbReference type="GO" id="GO:0005737">
    <property type="term" value="C:cytoplasm"/>
    <property type="evidence" value="ECO:0007669"/>
    <property type="project" value="TreeGrafter"/>
</dbReference>
<organism evidence="4 5">
    <name type="scientific">Collybiopsis luxurians FD-317 M1</name>
    <dbReference type="NCBI Taxonomy" id="944289"/>
    <lineage>
        <taxon>Eukaryota</taxon>
        <taxon>Fungi</taxon>
        <taxon>Dikarya</taxon>
        <taxon>Basidiomycota</taxon>
        <taxon>Agaricomycotina</taxon>
        <taxon>Agaricomycetes</taxon>
        <taxon>Agaricomycetidae</taxon>
        <taxon>Agaricales</taxon>
        <taxon>Marasmiineae</taxon>
        <taxon>Omphalotaceae</taxon>
        <taxon>Collybiopsis</taxon>
        <taxon>Collybiopsis luxurians</taxon>
    </lineage>
</organism>
<dbReference type="PRINTS" id="PR00081">
    <property type="entry name" value="GDHRDH"/>
</dbReference>
<dbReference type="Proteomes" id="UP000053593">
    <property type="component" value="Unassembled WGS sequence"/>
</dbReference>
<gene>
    <name evidence="4" type="ORF">GYMLUDRAFT_234133</name>
</gene>
<evidence type="ECO:0000256" key="3">
    <source>
        <dbReference type="ARBA" id="ARBA00023002"/>
    </source>
</evidence>